<organism evidence="3 4">
    <name type="scientific">Conexibacter woesei (strain DSM 14684 / CCUG 47730 / CIP 108061 / JCM 11494 / NBRC 100937 / ID131577)</name>
    <dbReference type="NCBI Taxonomy" id="469383"/>
    <lineage>
        <taxon>Bacteria</taxon>
        <taxon>Bacillati</taxon>
        <taxon>Actinomycetota</taxon>
        <taxon>Thermoleophilia</taxon>
        <taxon>Solirubrobacterales</taxon>
        <taxon>Conexibacteraceae</taxon>
        <taxon>Conexibacter</taxon>
    </lineage>
</organism>
<dbReference type="EMBL" id="CP001854">
    <property type="protein sequence ID" value="ADB48653.1"/>
    <property type="molecule type" value="Genomic_DNA"/>
</dbReference>
<dbReference type="OrthoDB" id="8417725at2"/>
<dbReference type="STRING" id="469383.Cwoe_0217"/>
<gene>
    <name evidence="3" type="ordered locus">Cwoe_0217</name>
</gene>
<dbReference type="Proteomes" id="UP000008229">
    <property type="component" value="Chromosome"/>
</dbReference>
<evidence type="ECO:0000259" key="2">
    <source>
        <dbReference type="Pfam" id="PF08327"/>
    </source>
</evidence>
<dbReference type="RefSeq" id="WP_012931706.1">
    <property type="nucleotide sequence ID" value="NC_013739.1"/>
</dbReference>
<dbReference type="AlphaFoldDB" id="D3F575"/>
<dbReference type="InterPro" id="IPR013538">
    <property type="entry name" value="ASHA1/2-like_C"/>
</dbReference>
<evidence type="ECO:0000256" key="1">
    <source>
        <dbReference type="ARBA" id="ARBA00006817"/>
    </source>
</evidence>
<dbReference type="SUPFAM" id="SSF55961">
    <property type="entry name" value="Bet v1-like"/>
    <property type="match status" value="1"/>
</dbReference>
<reference evidence="4" key="2">
    <citation type="submission" date="2010-01" db="EMBL/GenBank/DDBJ databases">
        <title>The complete genome of Conexibacter woesei DSM 14684.</title>
        <authorList>
            <consortium name="US DOE Joint Genome Institute (JGI-PGF)"/>
            <person name="Lucas S."/>
            <person name="Copeland A."/>
            <person name="Lapidus A."/>
            <person name="Glavina del Rio T."/>
            <person name="Dalin E."/>
            <person name="Tice H."/>
            <person name="Bruce D."/>
            <person name="Goodwin L."/>
            <person name="Pitluck S."/>
            <person name="Kyrpides N."/>
            <person name="Mavromatis K."/>
            <person name="Ivanova N."/>
            <person name="Mikhailova N."/>
            <person name="Chertkov O."/>
            <person name="Brettin T."/>
            <person name="Detter J.C."/>
            <person name="Han C."/>
            <person name="Larimer F."/>
            <person name="Land M."/>
            <person name="Hauser L."/>
            <person name="Markowitz V."/>
            <person name="Cheng J.-F."/>
            <person name="Hugenholtz P."/>
            <person name="Woyke T."/>
            <person name="Wu D."/>
            <person name="Pukall R."/>
            <person name="Steenblock K."/>
            <person name="Schneider S."/>
            <person name="Klenk H.-P."/>
            <person name="Eisen J.A."/>
        </authorList>
    </citation>
    <scope>NUCLEOTIDE SEQUENCE [LARGE SCALE GENOMIC DNA]</scope>
    <source>
        <strain evidence="4">DSM 14684 / CIP 108061 / JCM 11494 / NBRC 100937 / ID131577</strain>
    </source>
</reference>
<dbReference type="Pfam" id="PF08327">
    <property type="entry name" value="AHSA1"/>
    <property type="match status" value="1"/>
</dbReference>
<comment type="similarity">
    <text evidence="1">Belongs to the AHA1 family.</text>
</comment>
<dbReference type="InterPro" id="IPR023393">
    <property type="entry name" value="START-like_dom_sf"/>
</dbReference>
<accession>D3F575</accession>
<dbReference type="Gene3D" id="3.30.530.20">
    <property type="match status" value="1"/>
</dbReference>
<protein>
    <submittedName>
        <fullName evidence="3">Activator of Hsp90 ATPase 1 family protein</fullName>
    </submittedName>
</protein>
<evidence type="ECO:0000313" key="4">
    <source>
        <dbReference type="Proteomes" id="UP000008229"/>
    </source>
</evidence>
<dbReference type="HOGENOM" id="CLU_084739_0_0_11"/>
<feature type="domain" description="Activator of Hsp90 ATPase homologue 1/2-like C-terminal" evidence="2">
    <location>
        <begin position="16"/>
        <end position="135"/>
    </location>
</feature>
<sequence length="262" mass="28120">MSDDDRREIRIEVEVDATPEEAWEAIATGPGITAWYVPATVDERVGGEIALDFGGEMRESTRIVVWDPPHRLAYDIPSERGRGLAFEFVIEAQAGGTSLVRLVNSGFGTSADWDAEYDGMDSGWRLFLANLVLYLRHFPGQHAASLIVNGVAAGPRPAAWERLVQAAGLPAAPAVGDRVETGGDSTPALAGVVERIADEMLTLRTDTPAPGHVFFAAEGGGIQIFTSFYAYFFGDDADAVVASETPGWQAWMAAHFPPPADD</sequence>
<name>D3F575_CONWI</name>
<evidence type="ECO:0000313" key="3">
    <source>
        <dbReference type="EMBL" id="ADB48653.1"/>
    </source>
</evidence>
<keyword evidence="4" id="KW-1185">Reference proteome</keyword>
<reference evidence="3 4" key="1">
    <citation type="journal article" date="2010" name="Stand. Genomic Sci.">
        <title>Complete genome sequence of Conexibacter woesei type strain (ID131577).</title>
        <authorList>
            <person name="Pukall R."/>
            <person name="Lapidus A."/>
            <person name="Glavina Del Rio T."/>
            <person name="Copeland A."/>
            <person name="Tice H."/>
            <person name="Cheng J.-F."/>
            <person name="Lucas S."/>
            <person name="Chen F."/>
            <person name="Nolan M."/>
            <person name="Bruce D."/>
            <person name="Goodwin L."/>
            <person name="Pitluck S."/>
            <person name="Mavromatis K."/>
            <person name="Ivanova N."/>
            <person name="Ovchinnikova G."/>
            <person name="Pati A."/>
            <person name="Chen A."/>
            <person name="Palaniappan K."/>
            <person name="Land M."/>
            <person name="Hauser L."/>
            <person name="Chang Y.-J."/>
            <person name="Jeffries C.D."/>
            <person name="Chain P."/>
            <person name="Meincke L."/>
            <person name="Sims D."/>
            <person name="Brettin T."/>
            <person name="Detter J.C."/>
            <person name="Rohde M."/>
            <person name="Goeker M."/>
            <person name="Bristow J."/>
            <person name="Eisen J.A."/>
            <person name="Markowitz V."/>
            <person name="Kyrpides N.C."/>
            <person name="Klenk H.-P."/>
            <person name="Hugenholtz P."/>
        </authorList>
    </citation>
    <scope>NUCLEOTIDE SEQUENCE [LARGE SCALE GENOMIC DNA]</scope>
    <source>
        <strain evidence="4">DSM 14684 / CIP 108061 / JCM 11494 / NBRC 100937 / ID131577</strain>
    </source>
</reference>
<dbReference type="CDD" id="cd07814">
    <property type="entry name" value="SRPBCC_CalC_Aha1-like"/>
    <property type="match status" value="1"/>
</dbReference>
<dbReference type="KEGG" id="cwo:Cwoe_0217"/>
<dbReference type="eggNOG" id="COG3832">
    <property type="taxonomic scope" value="Bacteria"/>
</dbReference>
<proteinExistence type="inferred from homology"/>